<reference evidence="2 3" key="1">
    <citation type="submission" date="2023-11" db="EMBL/GenBank/DDBJ databases">
        <title>A Novel Polar Bacteriovorax (B. antarcticus) Isolated from the Biocrust in Antarctica.</title>
        <authorList>
            <person name="Mun W."/>
            <person name="Choi S.Y."/>
            <person name="Mitchell R.J."/>
        </authorList>
    </citation>
    <scope>NUCLEOTIDE SEQUENCE [LARGE SCALE GENOMIC DNA]</scope>
    <source>
        <strain evidence="2 3">PP10</strain>
    </source>
</reference>
<evidence type="ECO:0008006" key="4">
    <source>
        <dbReference type="Google" id="ProtNLM"/>
    </source>
</evidence>
<organism evidence="2 3">
    <name type="scientific">Bacteriovorax antarcticus</name>
    <dbReference type="NCBI Taxonomy" id="3088717"/>
    <lineage>
        <taxon>Bacteria</taxon>
        <taxon>Pseudomonadati</taxon>
        <taxon>Bdellovibrionota</taxon>
        <taxon>Bacteriovoracia</taxon>
        <taxon>Bacteriovoracales</taxon>
        <taxon>Bacteriovoracaceae</taxon>
        <taxon>Bacteriovorax</taxon>
    </lineage>
</organism>
<keyword evidence="1" id="KW-1133">Transmembrane helix</keyword>
<evidence type="ECO:0000256" key="1">
    <source>
        <dbReference type="SAM" id="Phobius"/>
    </source>
</evidence>
<feature type="transmembrane region" description="Helical" evidence="1">
    <location>
        <begin position="71"/>
        <end position="99"/>
    </location>
</feature>
<dbReference type="Proteomes" id="UP001302274">
    <property type="component" value="Unassembled WGS sequence"/>
</dbReference>
<gene>
    <name evidence="2" type="ORF">SHI21_05760</name>
</gene>
<feature type="transmembrane region" description="Helical" evidence="1">
    <location>
        <begin position="290"/>
        <end position="311"/>
    </location>
</feature>
<feature type="transmembrane region" description="Helical" evidence="1">
    <location>
        <begin position="227"/>
        <end position="243"/>
    </location>
</feature>
<feature type="transmembrane region" description="Helical" evidence="1">
    <location>
        <begin position="21"/>
        <end position="48"/>
    </location>
</feature>
<keyword evidence="1" id="KW-0812">Transmembrane</keyword>
<keyword evidence="1" id="KW-0472">Membrane</keyword>
<keyword evidence="3" id="KW-1185">Reference proteome</keyword>
<name>A0ABU5VRK6_9BACT</name>
<feature type="transmembrane region" description="Helical" evidence="1">
    <location>
        <begin position="259"/>
        <end position="278"/>
    </location>
</feature>
<protein>
    <recommendedName>
        <fullName evidence="4">Beta-carotene 15,15'-monooxygenase</fullName>
    </recommendedName>
</protein>
<feature type="transmembrane region" description="Helical" evidence="1">
    <location>
        <begin position="176"/>
        <end position="197"/>
    </location>
</feature>
<evidence type="ECO:0000313" key="3">
    <source>
        <dbReference type="Proteomes" id="UP001302274"/>
    </source>
</evidence>
<comment type="caution">
    <text evidence="2">The sequence shown here is derived from an EMBL/GenBank/DDBJ whole genome shotgun (WGS) entry which is preliminary data.</text>
</comment>
<accession>A0ABU5VRK6</accession>
<evidence type="ECO:0000313" key="2">
    <source>
        <dbReference type="EMBL" id="MEA9355693.1"/>
    </source>
</evidence>
<sequence length="330" mass="38650">MKSNLIFANRFEDFAKIFLATLIVFIFMMMTDVLVSSTAFLLITIYFLDGGHVYSTLLEVLADPEEVRKKYVWIVLLGSFFLNFIIHLFFTGYFFYYIFYFTIYHNMRQGLGVTFLYRLGEKRSANIVKWSYYFLTLVPLVLFHMKAPLLKGKLEEALFKPIDLYQFFSAQALETAFRSGLIIYTVGAIAIAIYLIVQKNVRGFLSMLFFTTVYTYAFLISDNEFKSYALLIFSHAIPYYFLMEKRLGITHKLNFMQKYAWLFLLIIFTIGGVLEYHQRDIVTLLEPMDSLALALLTTPLISHFIYDAILWKRGNERFKAFVDNGRTQTL</sequence>
<dbReference type="RefSeq" id="WP_323575317.1">
    <property type="nucleotide sequence ID" value="NZ_JAYGJQ010000001.1"/>
</dbReference>
<feature type="transmembrane region" description="Helical" evidence="1">
    <location>
        <begin position="127"/>
        <end position="145"/>
    </location>
</feature>
<feature type="transmembrane region" description="Helical" evidence="1">
    <location>
        <begin position="204"/>
        <end position="221"/>
    </location>
</feature>
<proteinExistence type="predicted"/>
<dbReference type="EMBL" id="JAYGJQ010000001">
    <property type="protein sequence ID" value="MEA9355693.1"/>
    <property type="molecule type" value="Genomic_DNA"/>
</dbReference>